<dbReference type="AlphaFoldDB" id="A0A8H9N1V0"/>
<protein>
    <submittedName>
        <fullName evidence="1">Uncharacterized protein</fullName>
    </submittedName>
</protein>
<name>A0A8H9N1V0_VIBVL</name>
<comment type="caution">
    <text evidence="1">The sequence shown here is derived from an EMBL/GenBank/DDBJ whole genome shotgun (WGS) entry which is preliminary data.</text>
</comment>
<sequence>MPVKNLIPVGRIDAILFQKNGDETHFSFSTKLNRDFVQSVVEKELSDHSVEFFAHHLEETFLRCQKLPDHLNHFAGYCNSAEEEGEISVSDYQYALNYRFVGYTYRRVLFEAMNNPELIIEGMELFLVEVAYIIANQNKIEDFTAEEMAPFSADKNPVQAITDWAQSRDLTFEVDALLDY</sequence>
<proteinExistence type="predicted"/>
<accession>A0A8H9N1V0</accession>
<dbReference type="Proteomes" id="UP000863257">
    <property type="component" value="Unassembled WGS sequence"/>
</dbReference>
<reference evidence="1" key="1">
    <citation type="journal article" date="2018" name="Genome Biol.">
        <title>SKESA: strategic k-mer extension for scrupulous assemblies.</title>
        <authorList>
            <person name="Souvorov A."/>
            <person name="Agarwala R."/>
            <person name="Lipman D.J."/>
        </authorList>
    </citation>
    <scope>NUCLEOTIDE SEQUENCE</scope>
    <source>
        <strain evidence="1">BCW_3452</strain>
    </source>
</reference>
<reference evidence="1" key="2">
    <citation type="submission" date="2019-01" db="EMBL/GenBank/DDBJ databases">
        <authorList>
            <consortium name="NCBI Pathogen Detection Project"/>
        </authorList>
    </citation>
    <scope>NUCLEOTIDE SEQUENCE</scope>
    <source>
        <strain evidence="1">BCW_3452</strain>
    </source>
</reference>
<dbReference type="EMBL" id="DACRBY010000020">
    <property type="protein sequence ID" value="HAS8541219.1"/>
    <property type="molecule type" value="Genomic_DNA"/>
</dbReference>
<gene>
    <name evidence="1" type="ORF">I7730_15665</name>
</gene>
<organism evidence="1">
    <name type="scientific">Vibrio vulnificus</name>
    <dbReference type="NCBI Taxonomy" id="672"/>
    <lineage>
        <taxon>Bacteria</taxon>
        <taxon>Pseudomonadati</taxon>
        <taxon>Pseudomonadota</taxon>
        <taxon>Gammaproteobacteria</taxon>
        <taxon>Vibrionales</taxon>
        <taxon>Vibrionaceae</taxon>
        <taxon>Vibrio</taxon>
    </lineage>
</organism>
<evidence type="ECO:0000313" key="1">
    <source>
        <dbReference type="EMBL" id="HAS8541219.1"/>
    </source>
</evidence>